<dbReference type="EMBL" id="AHOR02000017">
    <property type="protein sequence ID" value="EMF82914.1"/>
    <property type="molecule type" value="Genomic_DNA"/>
</dbReference>
<organism evidence="1 2">
    <name type="scientific">Leptospira weilii serovar Topaz str. LT2116</name>
    <dbReference type="NCBI Taxonomy" id="1088540"/>
    <lineage>
        <taxon>Bacteria</taxon>
        <taxon>Pseudomonadati</taxon>
        <taxon>Spirochaetota</taxon>
        <taxon>Spirochaetia</taxon>
        <taxon>Leptospirales</taxon>
        <taxon>Leptospiraceae</taxon>
        <taxon>Leptospira</taxon>
    </lineage>
</organism>
<evidence type="ECO:0000313" key="1">
    <source>
        <dbReference type="EMBL" id="EMF82914.1"/>
    </source>
</evidence>
<sequence>MPSYRIFFHCGMFLIFTLSIPVFEGCNQISSSNKNVVKGDLTRLLKGGDFICKGDTNREIEKFRYHWKKNPGRYSNLNPQDRWRNVQMTFYTDESLYINESQDSLFIPSGGECVLKLENLSSDVCGNFFQFYAGLLSNGANGFFGQGNLRFF</sequence>
<accession>M3GAC4</accession>
<protein>
    <submittedName>
        <fullName evidence="1">Uncharacterized protein</fullName>
    </submittedName>
</protein>
<evidence type="ECO:0000313" key="2">
    <source>
        <dbReference type="Proteomes" id="UP000011770"/>
    </source>
</evidence>
<proteinExistence type="predicted"/>
<reference evidence="1 2" key="1">
    <citation type="submission" date="2013-01" db="EMBL/GenBank/DDBJ databases">
        <authorList>
            <person name="Harkins D.M."/>
            <person name="Durkin A.S."/>
            <person name="Brinkac L.M."/>
            <person name="Haft D.H."/>
            <person name="Selengut J.D."/>
            <person name="Sanka R."/>
            <person name="DePew J."/>
            <person name="Purushe J."/>
            <person name="Tulsiani S.M."/>
            <person name="Graham G.C."/>
            <person name="Burns M.-A."/>
            <person name="Dohnt M.F."/>
            <person name="Smythe L.D."/>
            <person name="McKay D.B."/>
            <person name="Craig S.B."/>
            <person name="Vinetz J.M."/>
            <person name="Sutton G.G."/>
            <person name="Nierman W.C."/>
            <person name="Fouts D.E."/>
        </authorList>
    </citation>
    <scope>NUCLEOTIDE SEQUENCE [LARGE SCALE GENOMIC DNA]</scope>
    <source>
        <strain evidence="1 2">LT2116</strain>
    </source>
</reference>
<gene>
    <name evidence="1" type="ORF">LEP1GSC188_2801</name>
</gene>
<comment type="caution">
    <text evidence="1">The sequence shown here is derived from an EMBL/GenBank/DDBJ whole genome shotgun (WGS) entry which is preliminary data.</text>
</comment>
<dbReference type="Proteomes" id="UP000011770">
    <property type="component" value="Unassembled WGS sequence"/>
</dbReference>
<dbReference type="AlphaFoldDB" id="M3GAC4"/>
<name>M3GAC4_9LEPT</name>